<gene>
    <name evidence="1" type="ORF">RJ641_019118</name>
</gene>
<evidence type="ECO:0000313" key="1">
    <source>
        <dbReference type="EMBL" id="KAK6916257.1"/>
    </source>
</evidence>
<name>A0AAN8UVK8_9MAGN</name>
<organism evidence="1 2">
    <name type="scientific">Dillenia turbinata</name>
    <dbReference type="NCBI Taxonomy" id="194707"/>
    <lineage>
        <taxon>Eukaryota</taxon>
        <taxon>Viridiplantae</taxon>
        <taxon>Streptophyta</taxon>
        <taxon>Embryophyta</taxon>
        <taxon>Tracheophyta</taxon>
        <taxon>Spermatophyta</taxon>
        <taxon>Magnoliopsida</taxon>
        <taxon>eudicotyledons</taxon>
        <taxon>Gunneridae</taxon>
        <taxon>Pentapetalae</taxon>
        <taxon>Dilleniales</taxon>
        <taxon>Dilleniaceae</taxon>
        <taxon>Dillenia</taxon>
    </lineage>
</organism>
<dbReference type="InterPro" id="IPR053283">
    <property type="entry name" value="TUNICAMYCIN_INDUCED_1"/>
</dbReference>
<dbReference type="Proteomes" id="UP001370490">
    <property type="component" value="Unassembled WGS sequence"/>
</dbReference>
<sequence>MDSILKAFPAWRTKPETLRMHFEQRLTGTRIVPERVTQVNPVLVEDTVAPNVLQGNVTMSRVPIYQPP</sequence>
<dbReference type="PANTHER" id="PTHR34454:SF2">
    <property type="entry name" value="PROTEIN TUNICAMYCIN INDUCED 1"/>
    <property type="match status" value="1"/>
</dbReference>
<accession>A0AAN8UVK8</accession>
<dbReference type="PANTHER" id="PTHR34454">
    <property type="entry name" value="TUNICAMYCIN INDUCED PROTEIN"/>
    <property type="match status" value="1"/>
</dbReference>
<dbReference type="AlphaFoldDB" id="A0AAN8UVK8"/>
<protein>
    <submittedName>
        <fullName evidence="1">Uncharacterized protein</fullName>
    </submittedName>
</protein>
<comment type="caution">
    <text evidence="1">The sequence shown here is derived from an EMBL/GenBank/DDBJ whole genome shotgun (WGS) entry which is preliminary data.</text>
</comment>
<reference evidence="1 2" key="1">
    <citation type="submission" date="2023-12" db="EMBL/GenBank/DDBJ databases">
        <title>A high-quality genome assembly for Dillenia turbinata (Dilleniales).</title>
        <authorList>
            <person name="Chanderbali A."/>
        </authorList>
    </citation>
    <scope>NUCLEOTIDE SEQUENCE [LARGE SCALE GENOMIC DNA]</scope>
    <source>
        <strain evidence="1">LSX21</strain>
        <tissue evidence="1">Leaf</tissue>
    </source>
</reference>
<evidence type="ECO:0000313" key="2">
    <source>
        <dbReference type="Proteomes" id="UP001370490"/>
    </source>
</evidence>
<keyword evidence="2" id="KW-1185">Reference proteome</keyword>
<proteinExistence type="predicted"/>
<dbReference type="EMBL" id="JBAMMX010000024">
    <property type="protein sequence ID" value="KAK6916257.1"/>
    <property type="molecule type" value="Genomic_DNA"/>
</dbReference>